<comment type="caution">
    <text evidence="1">The sequence shown here is derived from an EMBL/GenBank/DDBJ whole genome shotgun (WGS) entry which is preliminary data.</text>
</comment>
<sequence>MQNILQIASRNAHEILHEHLRIKGLASRRVSQNLTQAQKLIRLEWCRDMMIAKFKASSSRRFYDVIAGHSLRASKNTLRQGIMSIPRPALQQCEGLTLQECSVARILNCSGCGEVVEQLSLSRLLRMSTDGLEVSSIYLRLQTTRMVQFCAAPIGFN</sequence>
<reference evidence="1 2" key="1">
    <citation type="journal article" date="2019" name="Commun. Biol.">
        <title>The bagworm genome reveals a unique fibroin gene that provides high tensile strength.</title>
        <authorList>
            <person name="Kono N."/>
            <person name="Nakamura H."/>
            <person name="Ohtoshi R."/>
            <person name="Tomita M."/>
            <person name="Numata K."/>
            <person name="Arakawa K."/>
        </authorList>
    </citation>
    <scope>NUCLEOTIDE SEQUENCE [LARGE SCALE GENOMIC DNA]</scope>
</reference>
<dbReference type="OrthoDB" id="10017160at2759"/>
<dbReference type="Proteomes" id="UP000299102">
    <property type="component" value="Unassembled WGS sequence"/>
</dbReference>
<name>A0A4C1V3F4_EUMVA</name>
<accession>A0A4C1V3F4</accession>
<dbReference type="EMBL" id="BGZK01000262">
    <property type="protein sequence ID" value="GBP32614.1"/>
    <property type="molecule type" value="Genomic_DNA"/>
</dbReference>
<proteinExistence type="predicted"/>
<protein>
    <submittedName>
        <fullName evidence="1">Uncharacterized protein</fullName>
    </submittedName>
</protein>
<evidence type="ECO:0000313" key="2">
    <source>
        <dbReference type="Proteomes" id="UP000299102"/>
    </source>
</evidence>
<organism evidence="1 2">
    <name type="scientific">Eumeta variegata</name>
    <name type="common">Bagworm moth</name>
    <name type="synonym">Eumeta japonica</name>
    <dbReference type="NCBI Taxonomy" id="151549"/>
    <lineage>
        <taxon>Eukaryota</taxon>
        <taxon>Metazoa</taxon>
        <taxon>Ecdysozoa</taxon>
        <taxon>Arthropoda</taxon>
        <taxon>Hexapoda</taxon>
        <taxon>Insecta</taxon>
        <taxon>Pterygota</taxon>
        <taxon>Neoptera</taxon>
        <taxon>Endopterygota</taxon>
        <taxon>Lepidoptera</taxon>
        <taxon>Glossata</taxon>
        <taxon>Ditrysia</taxon>
        <taxon>Tineoidea</taxon>
        <taxon>Psychidae</taxon>
        <taxon>Oiketicinae</taxon>
        <taxon>Eumeta</taxon>
    </lineage>
</organism>
<dbReference type="AlphaFoldDB" id="A0A4C1V3F4"/>
<keyword evidence="2" id="KW-1185">Reference proteome</keyword>
<gene>
    <name evidence="1" type="ORF">EVAR_25975_1</name>
</gene>
<evidence type="ECO:0000313" key="1">
    <source>
        <dbReference type="EMBL" id="GBP32614.1"/>
    </source>
</evidence>